<keyword evidence="1" id="KW-0472">Membrane</keyword>
<organism evidence="2 3">
    <name type="scientific">Leptospira mayottensis 200901122</name>
    <dbReference type="NCBI Taxonomy" id="1193010"/>
    <lineage>
        <taxon>Bacteria</taxon>
        <taxon>Pseudomonadati</taxon>
        <taxon>Spirochaetota</taxon>
        <taxon>Spirochaetia</taxon>
        <taxon>Leptospirales</taxon>
        <taxon>Leptospiraceae</taxon>
        <taxon>Leptospira</taxon>
    </lineage>
</organism>
<protein>
    <submittedName>
        <fullName evidence="2">Uncharacterized protein</fullName>
    </submittedName>
</protein>
<name>A0AA87SW28_9LEPT</name>
<gene>
    <name evidence="2" type="ORF">LEP1GSC125_1801</name>
</gene>
<reference evidence="2 3" key="1">
    <citation type="journal article" date="2014" name="Int. J. Syst. Evol. Microbiol.">
        <title>Leptospira mayottensis sp. nov., a pathogenic species of the genus Leptospira isolated from humans.</title>
        <authorList>
            <person name="Bourhy P."/>
            <person name="Collet L."/>
            <person name="Brisse S."/>
            <person name="Picardeau M."/>
        </authorList>
    </citation>
    <scope>NUCLEOTIDE SEQUENCE [LARGE SCALE GENOMIC DNA]</scope>
    <source>
        <strain evidence="2 3">200901122</strain>
    </source>
</reference>
<dbReference type="AlphaFoldDB" id="A0AA87SW28"/>
<dbReference type="Proteomes" id="UP000001343">
    <property type="component" value="Unassembled WGS sequence"/>
</dbReference>
<dbReference type="EMBL" id="AKWM02000078">
    <property type="protein sequence ID" value="EKR98652.1"/>
    <property type="molecule type" value="Genomic_DNA"/>
</dbReference>
<keyword evidence="1" id="KW-0812">Transmembrane</keyword>
<accession>A0AA87SW28</accession>
<sequence>MKNGCIVTIALKIMIKAYSLFGLVLCVFGESGKYDDDWIGGWNKGYI</sequence>
<evidence type="ECO:0000256" key="1">
    <source>
        <dbReference type="SAM" id="Phobius"/>
    </source>
</evidence>
<evidence type="ECO:0000313" key="3">
    <source>
        <dbReference type="Proteomes" id="UP000001343"/>
    </source>
</evidence>
<comment type="caution">
    <text evidence="2">The sequence shown here is derived from an EMBL/GenBank/DDBJ whole genome shotgun (WGS) entry which is preliminary data.</text>
</comment>
<evidence type="ECO:0000313" key="2">
    <source>
        <dbReference type="EMBL" id="EKR98652.1"/>
    </source>
</evidence>
<proteinExistence type="predicted"/>
<feature type="transmembrane region" description="Helical" evidence="1">
    <location>
        <begin position="6"/>
        <end position="28"/>
    </location>
</feature>
<keyword evidence="1" id="KW-1133">Transmembrane helix</keyword>